<dbReference type="Gene3D" id="3.20.20.150">
    <property type="entry name" value="Divalent-metal-dependent TIM barrel enzymes"/>
    <property type="match status" value="1"/>
</dbReference>
<dbReference type="PANTHER" id="PTHR12110">
    <property type="entry name" value="HYDROXYPYRUVATE ISOMERASE"/>
    <property type="match status" value="1"/>
</dbReference>
<feature type="domain" description="Xylose isomerase-like TIM barrel" evidence="1">
    <location>
        <begin position="29"/>
        <end position="321"/>
    </location>
</feature>
<dbReference type="PANTHER" id="PTHR12110:SF21">
    <property type="entry name" value="XYLOSE ISOMERASE-LIKE TIM BARREL DOMAIN-CONTAINING PROTEIN"/>
    <property type="match status" value="1"/>
</dbReference>
<accession>A0A432PID6</accession>
<evidence type="ECO:0000313" key="3">
    <source>
        <dbReference type="Proteomes" id="UP000278823"/>
    </source>
</evidence>
<dbReference type="AlphaFoldDB" id="A0A432PID6"/>
<dbReference type="Proteomes" id="UP000278823">
    <property type="component" value="Unassembled WGS sequence"/>
</dbReference>
<keyword evidence="2" id="KW-0413">Isomerase</keyword>
<dbReference type="InterPro" id="IPR050312">
    <property type="entry name" value="IolE/XylAMocC-like"/>
</dbReference>
<evidence type="ECO:0000313" key="2">
    <source>
        <dbReference type="EMBL" id="RUM24152.1"/>
    </source>
</evidence>
<dbReference type="GO" id="GO:0016853">
    <property type="term" value="F:isomerase activity"/>
    <property type="evidence" value="ECO:0007669"/>
    <property type="project" value="UniProtKB-KW"/>
</dbReference>
<proteinExistence type="predicted"/>
<evidence type="ECO:0000259" key="1">
    <source>
        <dbReference type="Pfam" id="PF01261"/>
    </source>
</evidence>
<organism evidence="2 3">
    <name type="scientific">Rhizobium vallis</name>
    <dbReference type="NCBI Taxonomy" id="634290"/>
    <lineage>
        <taxon>Bacteria</taxon>
        <taxon>Pseudomonadati</taxon>
        <taxon>Pseudomonadota</taxon>
        <taxon>Alphaproteobacteria</taxon>
        <taxon>Hyphomicrobiales</taxon>
        <taxon>Rhizobiaceae</taxon>
        <taxon>Rhizobium/Agrobacterium group</taxon>
        <taxon>Rhizobium</taxon>
    </lineage>
</organism>
<reference evidence="3" key="1">
    <citation type="submission" date="2018-11" db="EMBL/GenBank/DDBJ databases">
        <title>Rhizobium chutanense sp. nov., isolated from root nodules of Phaseolus vulgaris in China.</title>
        <authorList>
            <person name="Huo Y."/>
        </authorList>
    </citation>
    <scope>NUCLEOTIDE SEQUENCE [LARGE SCALE GENOMIC DNA]</scope>
    <source>
        <strain evidence="3">CCBAU 65647</strain>
    </source>
</reference>
<sequence>MKTIKGPAIFLAQFAGDTAPFNSLDGICRWAANLGYKGVQIPTWVSSFIDLEKAADSKTYADEVKETVHNHGLEITELSTHLQGQLVAVHPAYDTAFDGFAPSHLRGNPKARQEWAVQTMLQTAKASQNLGLNAHVTFSGGLAWPFVYPWPQRPAGLVEEAFDELARRWTPILNAFDEAGVDLCYELHAGEDLHDGVTYEMFLERVNNHPRANLLFDPSHFVLQQLDYLDFVDIYRDRIKMFHVKDAEFNPTGRQGIYGGFQSWVNRAGRFRSIGDGQVDFPAIFAKMAANDFDGWAVLEWECALKHPEVGAREGAELIRNYIIRVTERTFDDFADAGTDAAANRRMLGLSAHT</sequence>
<dbReference type="SUPFAM" id="SSF51658">
    <property type="entry name" value="Xylose isomerase-like"/>
    <property type="match status" value="1"/>
</dbReference>
<dbReference type="EMBL" id="RJTH01000006">
    <property type="protein sequence ID" value="RUM24152.1"/>
    <property type="molecule type" value="Genomic_DNA"/>
</dbReference>
<dbReference type="InterPro" id="IPR036237">
    <property type="entry name" value="Xyl_isomerase-like_sf"/>
</dbReference>
<dbReference type="RefSeq" id="WP_126922749.1">
    <property type="nucleotide sequence ID" value="NZ_ML133691.1"/>
</dbReference>
<gene>
    <name evidence="2" type="ORF">EFQ99_19620</name>
</gene>
<name>A0A432PID6_9HYPH</name>
<dbReference type="InterPro" id="IPR013022">
    <property type="entry name" value="Xyl_isomerase-like_TIM-brl"/>
</dbReference>
<protein>
    <submittedName>
        <fullName evidence="2">Sugar phosphate isomerase/epimerase</fullName>
    </submittedName>
</protein>
<comment type="caution">
    <text evidence="2">The sequence shown here is derived from an EMBL/GenBank/DDBJ whole genome shotgun (WGS) entry which is preliminary data.</text>
</comment>
<dbReference type="OrthoDB" id="9779184at2"/>
<dbReference type="Pfam" id="PF01261">
    <property type="entry name" value="AP_endonuc_2"/>
    <property type="match status" value="1"/>
</dbReference>
<keyword evidence="3" id="KW-1185">Reference proteome</keyword>